<dbReference type="Proteomes" id="UP000199060">
    <property type="component" value="Unassembled WGS sequence"/>
</dbReference>
<dbReference type="PANTHER" id="PTHR43236">
    <property type="entry name" value="ANTITOXIN HIGA1"/>
    <property type="match status" value="1"/>
</dbReference>
<gene>
    <name evidence="2" type="ORF">SAMN04488104_10016</name>
</gene>
<proteinExistence type="predicted"/>
<dbReference type="Pfam" id="PF06114">
    <property type="entry name" value="Peptidase_M78"/>
    <property type="match status" value="1"/>
</dbReference>
<accession>A0A1G6M4J3</accession>
<evidence type="ECO:0000313" key="2">
    <source>
        <dbReference type="EMBL" id="SDC50351.1"/>
    </source>
</evidence>
<dbReference type="Gene3D" id="1.10.10.2910">
    <property type="match status" value="1"/>
</dbReference>
<name>A0A1G6M4J3_9BACT</name>
<keyword evidence="3" id="KW-1185">Reference proteome</keyword>
<dbReference type="OrthoDB" id="9794834at2"/>
<sequence>MSPLVLEKYAAQFRAENGFSNKESIHLKSLLHKLGVLAVFRPLEMDVSGMAIKVGENNRFMLVNTARTLGHQHFTVCHELYHLFIQKNFSYHVCQVGAFNKKDKEEYNADSFASKFLIPEDGIRDLAPDEELEKSKLSLATVLKIEQYFSCSRRALLNRLYELKLIDKSQSEEYSHGVRASAMNHGYSQKLYEKDNQSEVIGDYGDLARKLYERDRISESHYYELLEDLGLDFSNLGSNRDEKE</sequence>
<dbReference type="RefSeq" id="WP_087941438.1">
    <property type="nucleotide sequence ID" value="NZ_FNAC01000001.1"/>
</dbReference>
<dbReference type="EMBL" id="FNAC01000001">
    <property type="protein sequence ID" value="SDC50351.1"/>
    <property type="molecule type" value="Genomic_DNA"/>
</dbReference>
<evidence type="ECO:0000259" key="1">
    <source>
        <dbReference type="Pfam" id="PF06114"/>
    </source>
</evidence>
<reference evidence="3" key="1">
    <citation type="submission" date="2016-10" db="EMBL/GenBank/DDBJ databases">
        <authorList>
            <person name="Varghese N."/>
            <person name="Submissions S."/>
        </authorList>
    </citation>
    <scope>NUCLEOTIDE SEQUENCE [LARGE SCALE GENOMIC DNA]</scope>
    <source>
        <strain evidence="3">DSM 23095</strain>
    </source>
</reference>
<dbReference type="STRING" id="686796.SAMN04488104_10016"/>
<protein>
    <recommendedName>
        <fullName evidence="1">IrrE N-terminal-like domain-containing protein</fullName>
    </recommendedName>
</protein>
<evidence type="ECO:0000313" key="3">
    <source>
        <dbReference type="Proteomes" id="UP000199060"/>
    </source>
</evidence>
<organism evidence="2 3">
    <name type="scientific">Algoriphagus faecimaris</name>
    <dbReference type="NCBI Taxonomy" id="686796"/>
    <lineage>
        <taxon>Bacteria</taxon>
        <taxon>Pseudomonadati</taxon>
        <taxon>Bacteroidota</taxon>
        <taxon>Cytophagia</taxon>
        <taxon>Cytophagales</taxon>
        <taxon>Cyclobacteriaceae</taxon>
        <taxon>Algoriphagus</taxon>
    </lineage>
</organism>
<dbReference type="InterPro" id="IPR052345">
    <property type="entry name" value="Rad_response_metalloprotease"/>
</dbReference>
<dbReference type="PANTHER" id="PTHR43236:SF1">
    <property type="entry name" value="BLL7220 PROTEIN"/>
    <property type="match status" value="1"/>
</dbReference>
<dbReference type="AlphaFoldDB" id="A0A1G6M4J3"/>
<dbReference type="InterPro" id="IPR010359">
    <property type="entry name" value="IrrE_HExxH"/>
</dbReference>
<feature type="domain" description="IrrE N-terminal-like" evidence="1">
    <location>
        <begin position="34"/>
        <end position="160"/>
    </location>
</feature>